<dbReference type="GO" id="GO:0005524">
    <property type="term" value="F:ATP binding"/>
    <property type="evidence" value="ECO:0007669"/>
    <property type="project" value="InterPro"/>
</dbReference>
<dbReference type="EMBL" id="SOAU01000001">
    <property type="protein sequence ID" value="TDT17885.1"/>
    <property type="molecule type" value="Genomic_DNA"/>
</dbReference>
<proteinExistence type="predicted"/>
<dbReference type="AlphaFoldDB" id="A0A4R7I336"/>
<dbReference type="Proteomes" id="UP000294558">
    <property type="component" value="Unassembled WGS sequence"/>
</dbReference>
<reference evidence="3 4" key="1">
    <citation type="submission" date="2019-03" db="EMBL/GenBank/DDBJ databases">
        <title>Sequencing the genomes of 1000 actinobacteria strains.</title>
        <authorList>
            <person name="Klenk H.-P."/>
        </authorList>
    </citation>
    <scope>NUCLEOTIDE SEQUENCE [LARGE SCALE GENOMIC DNA]</scope>
    <source>
        <strain evidence="3 4">DSM 18936</strain>
    </source>
</reference>
<sequence>MTTHDLIEHLGASVVGRRREIELVVAALAADRHILLEGPPGTGKSTLLREVARELGVGFEFVEGNAELTPARLIGHFDPARVLADGYDADVFVDGPLARALRAGSLLYIEELNRVPEETLNVLVTVMSERETHVPRLGRVAAADGFRLVAAMNPFDAVGTARISSAIYDRMCRLAVDYQTADEERSITARRSGETPIGDRSVELTRRTRAHPDLRMGSSVRGAIDLVAMAATLADVRSTSIDDPSVTLDAALVALSGRIRVREGSSRSAEDIVTELWRDVFLPKPEPATGDDDAGKAHAPTGAPT</sequence>
<dbReference type="InterPro" id="IPR003593">
    <property type="entry name" value="AAA+_ATPase"/>
</dbReference>
<dbReference type="InterPro" id="IPR027417">
    <property type="entry name" value="P-loop_NTPase"/>
</dbReference>
<dbReference type="SUPFAM" id="SSF52540">
    <property type="entry name" value="P-loop containing nucleoside triphosphate hydrolases"/>
    <property type="match status" value="1"/>
</dbReference>
<dbReference type="GO" id="GO:0016887">
    <property type="term" value="F:ATP hydrolysis activity"/>
    <property type="evidence" value="ECO:0007669"/>
    <property type="project" value="InterPro"/>
</dbReference>
<dbReference type="PANTHER" id="PTHR42759:SF1">
    <property type="entry name" value="MAGNESIUM-CHELATASE SUBUNIT CHLD"/>
    <property type="match status" value="1"/>
</dbReference>
<organism evidence="3 4">
    <name type="scientific">Ilumatobacter fluminis</name>
    <dbReference type="NCBI Taxonomy" id="467091"/>
    <lineage>
        <taxon>Bacteria</taxon>
        <taxon>Bacillati</taxon>
        <taxon>Actinomycetota</taxon>
        <taxon>Acidimicrobiia</taxon>
        <taxon>Acidimicrobiales</taxon>
        <taxon>Ilumatobacteraceae</taxon>
        <taxon>Ilumatobacter</taxon>
    </lineage>
</organism>
<dbReference type="InterPro" id="IPR050764">
    <property type="entry name" value="CbbQ/NirQ/NorQ/GpvN"/>
</dbReference>
<gene>
    <name evidence="3" type="ORF">BDK89_3498</name>
</gene>
<dbReference type="Pfam" id="PF07728">
    <property type="entry name" value="AAA_5"/>
    <property type="match status" value="1"/>
</dbReference>
<evidence type="ECO:0000259" key="2">
    <source>
        <dbReference type="SMART" id="SM00382"/>
    </source>
</evidence>
<evidence type="ECO:0000313" key="4">
    <source>
        <dbReference type="Proteomes" id="UP000294558"/>
    </source>
</evidence>
<comment type="caution">
    <text evidence="3">The sequence shown here is derived from an EMBL/GenBank/DDBJ whole genome shotgun (WGS) entry which is preliminary data.</text>
</comment>
<evidence type="ECO:0000256" key="1">
    <source>
        <dbReference type="SAM" id="MobiDB-lite"/>
    </source>
</evidence>
<dbReference type="Gene3D" id="3.40.50.300">
    <property type="entry name" value="P-loop containing nucleotide triphosphate hydrolases"/>
    <property type="match status" value="1"/>
</dbReference>
<feature type="region of interest" description="Disordered" evidence="1">
    <location>
        <begin position="282"/>
        <end position="305"/>
    </location>
</feature>
<dbReference type="PIRSF" id="PIRSF002849">
    <property type="entry name" value="AAA_ATPase_chaperone_MoxR_prd"/>
    <property type="match status" value="1"/>
</dbReference>
<name>A0A4R7I336_9ACTN</name>
<keyword evidence="4" id="KW-1185">Reference proteome</keyword>
<dbReference type="PANTHER" id="PTHR42759">
    <property type="entry name" value="MOXR FAMILY PROTEIN"/>
    <property type="match status" value="1"/>
</dbReference>
<protein>
    <submittedName>
        <fullName evidence="3">MoxR-like ATPase</fullName>
    </submittedName>
</protein>
<evidence type="ECO:0000313" key="3">
    <source>
        <dbReference type="EMBL" id="TDT17885.1"/>
    </source>
</evidence>
<feature type="domain" description="AAA+ ATPase" evidence="2">
    <location>
        <begin position="30"/>
        <end position="177"/>
    </location>
</feature>
<accession>A0A4R7I336</accession>
<dbReference type="RefSeq" id="WP_208294113.1">
    <property type="nucleotide sequence ID" value="NZ_SOAU01000001.1"/>
</dbReference>
<dbReference type="SMART" id="SM00382">
    <property type="entry name" value="AAA"/>
    <property type="match status" value="1"/>
</dbReference>
<dbReference type="InterPro" id="IPR011704">
    <property type="entry name" value="ATPase_dyneun-rel_AAA"/>
</dbReference>
<dbReference type="CDD" id="cd00009">
    <property type="entry name" value="AAA"/>
    <property type="match status" value="1"/>
</dbReference>